<proteinExistence type="predicted"/>
<organism evidence="1 2">
    <name type="scientific">Fusarium oxysporum f. sp. radicis-cucumerinum</name>
    <dbReference type="NCBI Taxonomy" id="327505"/>
    <lineage>
        <taxon>Eukaryota</taxon>
        <taxon>Fungi</taxon>
        <taxon>Dikarya</taxon>
        <taxon>Ascomycota</taxon>
        <taxon>Pezizomycotina</taxon>
        <taxon>Sordariomycetes</taxon>
        <taxon>Hypocreomycetidae</taxon>
        <taxon>Hypocreales</taxon>
        <taxon>Nectriaceae</taxon>
        <taxon>Fusarium</taxon>
        <taxon>Fusarium oxysporum species complex</taxon>
    </lineage>
</organism>
<comment type="caution">
    <text evidence="1">The sequence shown here is derived from an EMBL/GenBank/DDBJ whole genome shotgun (WGS) entry which is preliminary data.</text>
</comment>
<protein>
    <submittedName>
        <fullName evidence="1">Uncharacterized protein</fullName>
    </submittedName>
</protein>
<reference evidence="1 2" key="2">
    <citation type="journal article" date="2017" name="Sci. Rep.">
        <title>A mobile pathogenicity chromosome in Fusarium oxysporum for infection of multiple cucurbit species.</title>
        <authorList>
            <person name="van Dam P."/>
            <person name="Fokkens L."/>
            <person name="Ayukawa Y."/>
            <person name="van der Gragt M."/>
            <person name="Ter Horst A."/>
            <person name="Brankovics B."/>
            <person name="Houterman P.M."/>
            <person name="Arie T."/>
            <person name="Rep M."/>
        </authorList>
    </citation>
    <scope>NUCLEOTIDE SEQUENCE [LARGE SCALE GENOMIC DNA]</scope>
    <source>
        <strain evidence="1 2">Forc016</strain>
    </source>
</reference>
<evidence type="ECO:0000313" key="2">
    <source>
        <dbReference type="Proteomes" id="UP000219602"/>
    </source>
</evidence>
<sequence length="97" mass="11262">MALIEATWVSEEQLTWVSDAKVGIEDYFTGWYDTSQAQYEEAMQYNAAPRMMGQEDDQYTQWINSETKKTFATCGSIGELERYLRLEPQDTQGATQW</sequence>
<dbReference type="EMBL" id="MABQ02000012">
    <property type="protein sequence ID" value="PCD22007.1"/>
    <property type="molecule type" value="Genomic_DNA"/>
</dbReference>
<evidence type="ECO:0000313" key="1">
    <source>
        <dbReference type="EMBL" id="PCD22007.1"/>
    </source>
</evidence>
<dbReference type="AlphaFoldDB" id="A0A2H3FRH3"/>
<name>A0A2H3FRH3_FUSOX</name>
<gene>
    <name evidence="1" type="ORF">AU210_015809</name>
</gene>
<reference evidence="1 2" key="1">
    <citation type="journal article" date="2016" name="Environ. Microbiol.">
        <title>Effector profiles distinguish formae speciales of Fusarium oxysporum.</title>
        <authorList>
            <person name="van Dam P."/>
            <person name="Fokkens L."/>
            <person name="Schmidt S.M."/>
            <person name="Linmans J.H."/>
            <person name="Kistler H.C."/>
            <person name="Ma L.J."/>
            <person name="Rep M."/>
        </authorList>
    </citation>
    <scope>NUCLEOTIDE SEQUENCE [LARGE SCALE GENOMIC DNA]</scope>
    <source>
        <strain evidence="1 2">Forc016</strain>
    </source>
</reference>
<dbReference type="Proteomes" id="UP000219602">
    <property type="component" value="Chromosome RC"/>
</dbReference>
<accession>A0A2H3FRH3</accession>